<evidence type="ECO:0000256" key="1">
    <source>
        <dbReference type="SAM" id="MobiDB-lite"/>
    </source>
</evidence>
<feature type="region of interest" description="Disordered" evidence="1">
    <location>
        <begin position="28"/>
        <end position="60"/>
    </location>
</feature>
<reference evidence="2 3" key="1">
    <citation type="submission" date="2019-05" db="EMBL/GenBank/DDBJ databases">
        <title>Emergence of the Ug99 lineage of the wheat stem rust pathogen through somatic hybridization.</title>
        <authorList>
            <person name="Li F."/>
            <person name="Upadhyaya N.M."/>
            <person name="Sperschneider J."/>
            <person name="Matny O."/>
            <person name="Nguyen-Phuc H."/>
            <person name="Mago R."/>
            <person name="Raley C."/>
            <person name="Miller M.E."/>
            <person name="Silverstein K.A.T."/>
            <person name="Henningsen E."/>
            <person name="Hirsch C.D."/>
            <person name="Visser B."/>
            <person name="Pretorius Z.A."/>
            <person name="Steffenson B.J."/>
            <person name="Schwessinger B."/>
            <person name="Dodds P.N."/>
            <person name="Figueroa M."/>
        </authorList>
    </citation>
    <scope>NUCLEOTIDE SEQUENCE [LARGE SCALE GENOMIC DNA]</scope>
    <source>
        <strain evidence="2 3">Ug99</strain>
    </source>
</reference>
<comment type="caution">
    <text evidence="2">The sequence shown here is derived from an EMBL/GenBank/DDBJ whole genome shotgun (WGS) entry which is preliminary data.</text>
</comment>
<gene>
    <name evidence="2" type="ORF">PGTUg99_021310</name>
</gene>
<organism evidence="2 3">
    <name type="scientific">Puccinia graminis f. sp. tritici</name>
    <dbReference type="NCBI Taxonomy" id="56615"/>
    <lineage>
        <taxon>Eukaryota</taxon>
        <taxon>Fungi</taxon>
        <taxon>Dikarya</taxon>
        <taxon>Basidiomycota</taxon>
        <taxon>Pucciniomycotina</taxon>
        <taxon>Pucciniomycetes</taxon>
        <taxon>Pucciniales</taxon>
        <taxon>Pucciniaceae</taxon>
        <taxon>Puccinia</taxon>
    </lineage>
</organism>
<accession>A0A5B0R882</accession>
<name>A0A5B0R882_PUCGR</name>
<dbReference type="AlphaFoldDB" id="A0A5B0R882"/>
<dbReference type="EMBL" id="VDEP01000236">
    <property type="protein sequence ID" value="KAA1122031.1"/>
    <property type="molecule type" value="Genomic_DNA"/>
</dbReference>
<evidence type="ECO:0000313" key="3">
    <source>
        <dbReference type="Proteomes" id="UP000325313"/>
    </source>
</evidence>
<evidence type="ECO:0000313" key="2">
    <source>
        <dbReference type="EMBL" id="KAA1122031.1"/>
    </source>
</evidence>
<proteinExistence type="predicted"/>
<feature type="compositionally biased region" description="Pro residues" evidence="1">
    <location>
        <begin position="47"/>
        <end position="60"/>
    </location>
</feature>
<protein>
    <submittedName>
        <fullName evidence="2">Uncharacterized protein</fullName>
    </submittedName>
</protein>
<sequence>MSKAASNAPPSLSCDKFLWQIHATFQTPPKLPNYKAPRAWSKEVPTPGKPTHPPAGRPTA</sequence>
<dbReference type="Proteomes" id="UP000325313">
    <property type="component" value="Unassembled WGS sequence"/>
</dbReference>